<dbReference type="PANTHER" id="PTHR39515">
    <property type="entry name" value="CONSERVED PROTEIN"/>
    <property type="match status" value="1"/>
</dbReference>
<proteinExistence type="predicted"/>
<gene>
    <name evidence="2" type="ORF">GCM10009765_25210</name>
</gene>
<evidence type="ECO:0000313" key="3">
    <source>
        <dbReference type="Proteomes" id="UP001500618"/>
    </source>
</evidence>
<dbReference type="InterPro" id="IPR036390">
    <property type="entry name" value="WH_DNA-bd_sf"/>
</dbReference>
<dbReference type="SMART" id="SM00347">
    <property type="entry name" value="HTH_MARR"/>
    <property type="match status" value="1"/>
</dbReference>
<dbReference type="EMBL" id="BAAANY010000008">
    <property type="protein sequence ID" value="GAA1674793.1"/>
    <property type="molecule type" value="Genomic_DNA"/>
</dbReference>
<evidence type="ECO:0000313" key="2">
    <source>
        <dbReference type="EMBL" id="GAA1674793.1"/>
    </source>
</evidence>
<comment type="caution">
    <text evidence="2">The sequence shown here is derived from an EMBL/GenBank/DDBJ whole genome shotgun (WGS) entry which is preliminary data.</text>
</comment>
<dbReference type="Gene3D" id="1.10.10.10">
    <property type="entry name" value="Winged helix-like DNA-binding domain superfamily/Winged helix DNA-binding domain"/>
    <property type="match status" value="1"/>
</dbReference>
<dbReference type="InterPro" id="IPR000835">
    <property type="entry name" value="HTH_MarR-typ"/>
</dbReference>
<dbReference type="SUPFAM" id="SSF46785">
    <property type="entry name" value="Winged helix' DNA-binding domain"/>
    <property type="match status" value="1"/>
</dbReference>
<name>A0ABN2GPR1_9ACTN</name>
<dbReference type="PANTHER" id="PTHR39515:SF2">
    <property type="entry name" value="HTH-TYPE TRANSCRIPTIONAL REGULATOR RV0880"/>
    <property type="match status" value="1"/>
</dbReference>
<evidence type="ECO:0000259" key="1">
    <source>
        <dbReference type="PROSITE" id="PS50995"/>
    </source>
</evidence>
<dbReference type="Proteomes" id="UP001500618">
    <property type="component" value="Unassembled WGS sequence"/>
</dbReference>
<keyword evidence="3" id="KW-1185">Reference proteome</keyword>
<organism evidence="2 3">
    <name type="scientific">Fodinicola feengrottensis</name>
    <dbReference type="NCBI Taxonomy" id="435914"/>
    <lineage>
        <taxon>Bacteria</taxon>
        <taxon>Bacillati</taxon>
        <taxon>Actinomycetota</taxon>
        <taxon>Actinomycetes</taxon>
        <taxon>Mycobacteriales</taxon>
        <taxon>Fodinicola</taxon>
    </lineage>
</organism>
<dbReference type="PROSITE" id="PS50995">
    <property type="entry name" value="HTH_MARR_2"/>
    <property type="match status" value="1"/>
</dbReference>
<dbReference type="InterPro" id="IPR036388">
    <property type="entry name" value="WH-like_DNA-bd_sf"/>
</dbReference>
<sequence>MATIVWSMEAMNSAIETIAKTSIRRGDGSPASGPTGSAAGRETTCSTTVCWFLSGRPEERPTRSVGPSLSSGFTITDITLLAGRQLRGYDVVDSDTVIRMRGVIGKLARQLNTSATGEGLTPTQASVLGLISGRGPLGLAELAELEGVNPTMLSRVVGKLTELELIHRIPDPADARAARVEVTPTGKKTHDRIKARRAAVVSECLDRLPVQTTRTLLEALPALEALAEQLRTAEAAASSRS</sequence>
<protein>
    <recommendedName>
        <fullName evidence="1">HTH marR-type domain-containing protein</fullName>
    </recommendedName>
</protein>
<dbReference type="Pfam" id="PF01047">
    <property type="entry name" value="MarR"/>
    <property type="match status" value="1"/>
</dbReference>
<feature type="domain" description="HTH marR-type" evidence="1">
    <location>
        <begin position="93"/>
        <end position="225"/>
    </location>
</feature>
<dbReference type="InterPro" id="IPR052526">
    <property type="entry name" value="HTH-type_Bedaq_tolerance"/>
</dbReference>
<accession>A0ABN2GPR1</accession>
<reference evidence="2 3" key="1">
    <citation type="journal article" date="2019" name="Int. J. Syst. Evol. Microbiol.">
        <title>The Global Catalogue of Microorganisms (GCM) 10K type strain sequencing project: providing services to taxonomists for standard genome sequencing and annotation.</title>
        <authorList>
            <consortium name="The Broad Institute Genomics Platform"/>
            <consortium name="The Broad Institute Genome Sequencing Center for Infectious Disease"/>
            <person name="Wu L."/>
            <person name="Ma J."/>
        </authorList>
    </citation>
    <scope>NUCLEOTIDE SEQUENCE [LARGE SCALE GENOMIC DNA]</scope>
    <source>
        <strain evidence="2 3">JCM 14718</strain>
    </source>
</reference>